<evidence type="ECO:0000313" key="1">
    <source>
        <dbReference type="EMBL" id="KAF1768264.1"/>
    </source>
</evidence>
<keyword evidence="3" id="KW-1185">Reference proteome</keyword>
<dbReference type="AlphaFoldDB" id="A0A261A9J7"/>
<dbReference type="Proteomes" id="UP000483820">
    <property type="component" value="Chromosome I"/>
</dbReference>
<evidence type="ECO:0000313" key="3">
    <source>
        <dbReference type="Proteomes" id="UP000216624"/>
    </source>
</evidence>
<evidence type="ECO:0000313" key="4">
    <source>
        <dbReference type="Proteomes" id="UP000483820"/>
    </source>
</evidence>
<evidence type="ECO:0000313" key="2">
    <source>
        <dbReference type="EMBL" id="OZF94746.1"/>
    </source>
</evidence>
<proteinExistence type="predicted"/>
<name>A0A261A9J7_CAERE</name>
<sequence length="117" mass="13806">MPRKYIKKEKLTRSQLPPIVDPDWDKFTKHSFLVRRSDISSGSQCIWSVENHVLIVKWVPTSVIGQFQITNRYALWNSTETQRYTHLEVSDAEVKDSRESGRIYLDPYFIGRVFQSK</sequence>
<dbReference type="EMBL" id="NMWX01000009">
    <property type="protein sequence ID" value="OZF94746.1"/>
    <property type="molecule type" value="Genomic_DNA"/>
</dbReference>
<protein>
    <submittedName>
        <fullName evidence="2">Uncharacterized protein</fullName>
    </submittedName>
</protein>
<gene>
    <name evidence="2" type="ORF">FL82_08236</name>
    <name evidence="1" type="ORF">GCK72_000076</name>
</gene>
<reference evidence="3" key="2">
    <citation type="submission" date="2017-08" db="EMBL/GenBank/DDBJ databases">
        <authorList>
            <person name="Fierst J.L."/>
        </authorList>
    </citation>
    <scope>NUCLEOTIDE SEQUENCE [LARGE SCALE GENOMIC DNA]</scope>
    <source>
        <strain evidence="3">PX439</strain>
    </source>
</reference>
<dbReference type="EMBL" id="WUAV01000001">
    <property type="protein sequence ID" value="KAF1768264.1"/>
    <property type="molecule type" value="Genomic_DNA"/>
</dbReference>
<reference evidence="2" key="1">
    <citation type="submission" date="2017-08" db="EMBL/GenBank/DDBJ databases">
        <authorList>
            <person name="de Groot N.N."/>
        </authorList>
    </citation>
    <scope>NUCLEOTIDE SEQUENCE [LARGE SCALE GENOMIC DNA]</scope>
    <source>
        <strain evidence="2">PX439</strain>
    </source>
</reference>
<comment type="caution">
    <text evidence="2">The sequence shown here is derived from an EMBL/GenBank/DDBJ whole genome shotgun (WGS) entry which is preliminary data.</text>
</comment>
<organism evidence="2 3">
    <name type="scientific">Caenorhabditis remanei</name>
    <name type="common">Caenorhabditis vulgaris</name>
    <dbReference type="NCBI Taxonomy" id="31234"/>
    <lineage>
        <taxon>Eukaryota</taxon>
        <taxon>Metazoa</taxon>
        <taxon>Ecdysozoa</taxon>
        <taxon>Nematoda</taxon>
        <taxon>Chromadorea</taxon>
        <taxon>Rhabditida</taxon>
        <taxon>Rhabditina</taxon>
        <taxon>Rhabditomorpha</taxon>
        <taxon>Rhabditoidea</taxon>
        <taxon>Rhabditidae</taxon>
        <taxon>Peloderinae</taxon>
        <taxon>Caenorhabditis</taxon>
    </lineage>
</organism>
<reference evidence="1 4" key="3">
    <citation type="submission" date="2019-12" db="EMBL/GenBank/DDBJ databases">
        <title>Chromosome-level assembly of the Caenorhabditis remanei genome.</title>
        <authorList>
            <person name="Teterina A.A."/>
            <person name="Willis J.H."/>
            <person name="Phillips P.C."/>
        </authorList>
    </citation>
    <scope>NUCLEOTIDE SEQUENCE [LARGE SCALE GENOMIC DNA]</scope>
    <source>
        <strain evidence="1 4">PX506</strain>
        <tissue evidence="1">Whole organism</tissue>
    </source>
</reference>
<feature type="non-terminal residue" evidence="2">
    <location>
        <position position="1"/>
    </location>
</feature>
<accession>A0A261A9J7</accession>
<dbReference type="Proteomes" id="UP000216624">
    <property type="component" value="Unassembled WGS sequence"/>
</dbReference>